<evidence type="ECO:0000259" key="1">
    <source>
        <dbReference type="Pfam" id="PF02617"/>
    </source>
</evidence>
<dbReference type="Gene3D" id="3.30.1390.10">
    <property type="match status" value="1"/>
</dbReference>
<sequence>MSQTPVIEETTVKDPVKTGGPWKVVLWDDDEHTYDYVIEMLMEVCVMTMEQAFHHAVEVDTQKKTVVYSGEFEHAEHIQELILEYGPDPRMAVSKGSMSATLEKS</sequence>
<dbReference type="InterPro" id="IPR003769">
    <property type="entry name" value="ClpS_core"/>
</dbReference>
<name>A0A4R9GNW7_9LEPT</name>
<accession>A0A4R9GNW7</accession>
<organism evidence="2 3">
    <name type="scientific">Leptospira fluminis</name>
    <dbReference type="NCBI Taxonomy" id="2484979"/>
    <lineage>
        <taxon>Bacteria</taxon>
        <taxon>Pseudomonadati</taxon>
        <taxon>Spirochaetota</taxon>
        <taxon>Spirochaetia</taxon>
        <taxon>Leptospirales</taxon>
        <taxon>Leptospiraceae</taxon>
        <taxon>Leptospira</taxon>
    </lineage>
</organism>
<protein>
    <submittedName>
        <fullName evidence="2">ATP-dependent Clp protease adaptor ClpS</fullName>
    </submittedName>
</protein>
<keyword evidence="2" id="KW-0645">Protease</keyword>
<evidence type="ECO:0000313" key="2">
    <source>
        <dbReference type="EMBL" id="TGK17346.1"/>
    </source>
</evidence>
<feature type="domain" description="Adaptor protein ClpS core" evidence="1">
    <location>
        <begin position="21"/>
        <end position="84"/>
    </location>
</feature>
<dbReference type="Proteomes" id="UP000297855">
    <property type="component" value="Unassembled WGS sequence"/>
</dbReference>
<dbReference type="PANTHER" id="PTHR33473">
    <property type="entry name" value="ATP-DEPENDENT CLP PROTEASE ADAPTER PROTEIN CLPS1, CHLOROPLASTIC"/>
    <property type="match status" value="1"/>
</dbReference>
<dbReference type="GO" id="GO:0030163">
    <property type="term" value="P:protein catabolic process"/>
    <property type="evidence" value="ECO:0007669"/>
    <property type="project" value="InterPro"/>
</dbReference>
<dbReference type="OrthoDB" id="334626at2"/>
<dbReference type="Pfam" id="PF02617">
    <property type="entry name" value="ClpS"/>
    <property type="match status" value="1"/>
</dbReference>
<dbReference type="SUPFAM" id="SSF54736">
    <property type="entry name" value="ClpS-like"/>
    <property type="match status" value="1"/>
</dbReference>
<dbReference type="RefSeq" id="WP_135814033.1">
    <property type="nucleotide sequence ID" value="NZ_RQEV01000012.1"/>
</dbReference>
<gene>
    <name evidence="2" type="ORF">EHO61_13155</name>
</gene>
<dbReference type="AlphaFoldDB" id="A0A4R9GNW7"/>
<reference evidence="2" key="1">
    <citation type="journal article" date="2019" name="PLoS Negl. Trop. Dis.">
        <title>Revisiting the worldwide diversity of Leptospira species in the environment.</title>
        <authorList>
            <person name="Vincent A.T."/>
            <person name="Schiettekatte O."/>
            <person name="Bourhy P."/>
            <person name="Veyrier F.J."/>
            <person name="Picardeau M."/>
        </authorList>
    </citation>
    <scope>NUCLEOTIDE SEQUENCE [LARGE SCALE GENOMIC DNA]</scope>
    <source>
        <strain evidence="2">SCS5</strain>
    </source>
</reference>
<dbReference type="InterPro" id="IPR014719">
    <property type="entry name" value="Ribosomal_bL12_C/ClpS-like"/>
</dbReference>
<dbReference type="GO" id="GO:0008233">
    <property type="term" value="F:peptidase activity"/>
    <property type="evidence" value="ECO:0007669"/>
    <property type="project" value="UniProtKB-KW"/>
</dbReference>
<dbReference type="EMBL" id="RQEV01000012">
    <property type="protein sequence ID" value="TGK17346.1"/>
    <property type="molecule type" value="Genomic_DNA"/>
</dbReference>
<evidence type="ECO:0000313" key="3">
    <source>
        <dbReference type="Proteomes" id="UP000297855"/>
    </source>
</evidence>
<dbReference type="PANTHER" id="PTHR33473:SF17">
    <property type="entry name" value="ATP-DEPENDENT CLP PROTEASE ADAPTER PROTEIN CLPS1, CHLOROPLASTIC"/>
    <property type="match status" value="1"/>
</dbReference>
<dbReference type="InterPro" id="IPR022935">
    <property type="entry name" value="ClpS"/>
</dbReference>
<proteinExistence type="predicted"/>
<comment type="caution">
    <text evidence="2">The sequence shown here is derived from an EMBL/GenBank/DDBJ whole genome shotgun (WGS) entry which is preliminary data.</text>
</comment>
<keyword evidence="2" id="KW-0378">Hydrolase</keyword>
<keyword evidence="3" id="KW-1185">Reference proteome</keyword>
<dbReference type="GO" id="GO:0006508">
    <property type="term" value="P:proteolysis"/>
    <property type="evidence" value="ECO:0007669"/>
    <property type="project" value="UniProtKB-KW"/>
</dbReference>